<dbReference type="EMBL" id="QICN01000001">
    <property type="protein sequence ID" value="PXV71274.1"/>
    <property type="molecule type" value="Genomic_DNA"/>
</dbReference>
<gene>
    <name evidence="3" type="ORF">C8D93_101319</name>
</gene>
<dbReference type="AlphaFoldDB" id="A0A318EKA5"/>
<comment type="caution">
    <text evidence="3">The sequence shown here is derived from an EMBL/GenBank/DDBJ whole genome shotgun (WGS) entry which is preliminary data.</text>
</comment>
<feature type="compositionally biased region" description="Low complexity" evidence="1">
    <location>
        <begin position="131"/>
        <end position="157"/>
    </location>
</feature>
<keyword evidence="2" id="KW-1133">Transmembrane helix</keyword>
<dbReference type="RefSeq" id="WP_211307146.1">
    <property type="nucleotide sequence ID" value="NZ_CAKZQT010000007.1"/>
</dbReference>
<keyword evidence="2" id="KW-0472">Membrane</keyword>
<keyword evidence="2" id="KW-0812">Transmembrane</keyword>
<dbReference type="Proteomes" id="UP000248330">
    <property type="component" value="Unassembled WGS sequence"/>
</dbReference>
<evidence type="ECO:0000313" key="3">
    <source>
        <dbReference type="EMBL" id="PXV71274.1"/>
    </source>
</evidence>
<sequence length="157" mass="17255">MNTSTDNSLPLGTTAHYATMHTWLQRGLFACLVVLVIEASLSLPLIAVWMGWPTLSLTEICHEMTKVRYSSDAAECKVPHPLFDPSEGVAFKDSAEDLWGIQPRPLYKRIGYRDLVRFRDERLAREEAARSRNALAAAPAPITDASTPAPASASAED</sequence>
<proteinExistence type="predicted"/>
<feature type="region of interest" description="Disordered" evidence="1">
    <location>
        <begin position="130"/>
        <end position="157"/>
    </location>
</feature>
<evidence type="ECO:0000256" key="2">
    <source>
        <dbReference type="SAM" id="Phobius"/>
    </source>
</evidence>
<evidence type="ECO:0000313" key="4">
    <source>
        <dbReference type="Proteomes" id="UP000248330"/>
    </source>
</evidence>
<name>A0A318EKA5_9GAMM</name>
<reference evidence="3 4" key="1">
    <citation type="submission" date="2018-04" db="EMBL/GenBank/DDBJ databases">
        <title>Genomic Encyclopedia of Type Strains, Phase IV (KMG-IV): sequencing the most valuable type-strain genomes for metagenomic binning, comparative biology and taxonomic classification.</title>
        <authorList>
            <person name="Goeker M."/>
        </authorList>
    </citation>
    <scope>NUCLEOTIDE SEQUENCE [LARGE SCALE GENOMIC DNA]</scope>
    <source>
        <strain evidence="3 4">DSM 104150</strain>
    </source>
</reference>
<accession>A0A318EKA5</accession>
<keyword evidence="4" id="KW-1185">Reference proteome</keyword>
<protein>
    <submittedName>
        <fullName evidence="3">Uncharacterized protein</fullName>
    </submittedName>
</protein>
<organism evidence="3 4">
    <name type="scientific">Sinimarinibacterium flocculans</name>
    <dbReference type="NCBI Taxonomy" id="985250"/>
    <lineage>
        <taxon>Bacteria</taxon>
        <taxon>Pseudomonadati</taxon>
        <taxon>Pseudomonadota</taxon>
        <taxon>Gammaproteobacteria</taxon>
        <taxon>Nevskiales</taxon>
        <taxon>Nevskiaceae</taxon>
        <taxon>Sinimarinibacterium</taxon>
    </lineage>
</organism>
<feature type="transmembrane region" description="Helical" evidence="2">
    <location>
        <begin position="28"/>
        <end position="52"/>
    </location>
</feature>
<evidence type="ECO:0000256" key="1">
    <source>
        <dbReference type="SAM" id="MobiDB-lite"/>
    </source>
</evidence>